<dbReference type="VEuPathDB" id="FungiDB:PABG_01185"/>
<gene>
    <name evidence="1" type="ORF">ACO22_02567</name>
</gene>
<accession>A0A1D2JIJ9</accession>
<dbReference type="AlphaFoldDB" id="A0A1D2JIJ9"/>
<protein>
    <submittedName>
        <fullName evidence="1">Uncharacterized protein</fullName>
    </submittedName>
</protein>
<dbReference type="EMBL" id="LZYO01000082">
    <property type="protein sequence ID" value="ODH37711.1"/>
    <property type="molecule type" value="Genomic_DNA"/>
</dbReference>
<sequence>MAFELAERLAHMRDSCGADKDTLQKAVVGLAIGAPEAFHHLDQLFDRPYFIRNWCIQEVVASKWAIAKCEGLEMNFFDLISMAPYVAVKRDQILVGMPFEFWNMIFLLQHPSSGSRGGAVEGSLGNLTLLLASFRDFKMSNEEAIQLAIKDLRAQRVKNYTATSRKHSINKEMLHQCYNGLQLMQDEAVSQHKKLSNQQEQTLLLHIEKLAAHDFAPVPQII</sequence>
<dbReference type="VEuPathDB" id="FungiDB:PADG_12078"/>
<evidence type="ECO:0000313" key="1">
    <source>
        <dbReference type="EMBL" id="ODH37711.1"/>
    </source>
</evidence>
<comment type="caution">
    <text evidence="1">The sequence shown here is derived from an EMBL/GenBank/DDBJ whole genome shotgun (WGS) entry which is preliminary data.</text>
</comment>
<dbReference type="VEuPathDB" id="FungiDB:PADG_11736"/>
<reference evidence="1 2" key="1">
    <citation type="submission" date="2016-06" db="EMBL/GenBank/DDBJ databases">
        <authorList>
            <person name="Kjaerup R.B."/>
            <person name="Dalgaard T.S."/>
            <person name="Juul-Madsen H.R."/>
        </authorList>
    </citation>
    <scope>NUCLEOTIDE SEQUENCE [LARGE SCALE GENOMIC DNA]</scope>
    <source>
        <strain evidence="1 2">Pb300</strain>
    </source>
</reference>
<organism evidence="1 2">
    <name type="scientific">Paracoccidioides brasiliensis</name>
    <dbReference type="NCBI Taxonomy" id="121759"/>
    <lineage>
        <taxon>Eukaryota</taxon>
        <taxon>Fungi</taxon>
        <taxon>Dikarya</taxon>
        <taxon>Ascomycota</taxon>
        <taxon>Pezizomycotina</taxon>
        <taxon>Eurotiomycetes</taxon>
        <taxon>Eurotiomycetidae</taxon>
        <taxon>Onygenales</taxon>
        <taxon>Ajellomycetaceae</taxon>
        <taxon>Paracoccidioides</taxon>
    </lineage>
</organism>
<dbReference type="VEuPathDB" id="FungiDB:PABG_11298"/>
<dbReference type="Proteomes" id="UP000242814">
    <property type="component" value="Unassembled WGS sequence"/>
</dbReference>
<name>A0A1D2JIJ9_PARBR</name>
<evidence type="ECO:0000313" key="2">
    <source>
        <dbReference type="Proteomes" id="UP000242814"/>
    </source>
</evidence>
<proteinExistence type="predicted"/>